<evidence type="ECO:0000313" key="1">
    <source>
        <dbReference type="EMBL" id="KAI3779036.1"/>
    </source>
</evidence>
<keyword evidence="2" id="KW-1185">Reference proteome</keyword>
<organism evidence="1 2">
    <name type="scientific">Cichorium intybus</name>
    <name type="common">Chicory</name>
    <dbReference type="NCBI Taxonomy" id="13427"/>
    <lineage>
        <taxon>Eukaryota</taxon>
        <taxon>Viridiplantae</taxon>
        <taxon>Streptophyta</taxon>
        <taxon>Embryophyta</taxon>
        <taxon>Tracheophyta</taxon>
        <taxon>Spermatophyta</taxon>
        <taxon>Magnoliopsida</taxon>
        <taxon>eudicotyledons</taxon>
        <taxon>Gunneridae</taxon>
        <taxon>Pentapetalae</taxon>
        <taxon>asterids</taxon>
        <taxon>campanulids</taxon>
        <taxon>Asterales</taxon>
        <taxon>Asteraceae</taxon>
        <taxon>Cichorioideae</taxon>
        <taxon>Cichorieae</taxon>
        <taxon>Cichoriinae</taxon>
        <taxon>Cichorium</taxon>
    </lineage>
</organism>
<dbReference type="EMBL" id="CM042010">
    <property type="protein sequence ID" value="KAI3779036.1"/>
    <property type="molecule type" value="Genomic_DNA"/>
</dbReference>
<protein>
    <submittedName>
        <fullName evidence="1">Uncharacterized protein</fullName>
    </submittedName>
</protein>
<proteinExistence type="predicted"/>
<accession>A0ACB9G7L7</accession>
<reference evidence="1 2" key="2">
    <citation type="journal article" date="2022" name="Mol. Ecol. Resour.">
        <title>The genomes of chicory, endive, great burdock and yacon provide insights into Asteraceae paleo-polyploidization history and plant inulin production.</title>
        <authorList>
            <person name="Fan W."/>
            <person name="Wang S."/>
            <person name="Wang H."/>
            <person name="Wang A."/>
            <person name="Jiang F."/>
            <person name="Liu H."/>
            <person name="Zhao H."/>
            <person name="Xu D."/>
            <person name="Zhang Y."/>
        </authorList>
    </citation>
    <scope>NUCLEOTIDE SEQUENCE [LARGE SCALE GENOMIC DNA]</scope>
    <source>
        <strain evidence="2">cv. Punajuju</strain>
        <tissue evidence="1">Leaves</tissue>
    </source>
</reference>
<comment type="caution">
    <text evidence="1">The sequence shown here is derived from an EMBL/GenBank/DDBJ whole genome shotgun (WGS) entry which is preliminary data.</text>
</comment>
<gene>
    <name evidence="1" type="ORF">L2E82_08475</name>
</gene>
<sequence>MADWLTSELSYVGIGHSMEHLKTISPELCIGDEEGFEIKYLGGLKVCLRFRSDYDVKSFIPIASDWFTSFRRCDGVEEQSERLAWLKIVGLPINLWCRENFNTIAMKFGKVIIPFDARVEARDLSHGRVCILTESLKYIDEELMIEVDGRLKKIGVNEFQVDWFPLKSSCNNSDQNFYESEDDDDDEDGISDTIFGNDDDDNNSSKDDVSPCEEDGDDDVMESNFDQGGKPDDLAAEDVSGQASGENVGMHGNMDGQYREEQQADDFIPALNDQGILSSDPVINMSITQDLGVEYQLERNDVEQNNGVIGPIENEAQIGIENSHEVQREPTEPFVFSAASGPNLKFSIGTGLGEKRRRPSSPIHIAPNKRPHSSVPSPTQSPSIDLNRNLSQSEPLGNDVEENSLNEQISELDRTVEIGRMVGFQMDGSNEMLAAILGGNGEQLVIQ</sequence>
<dbReference type="Proteomes" id="UP001055811">
    <property type="component" value="Linkage Group LG02"/>
</dbReference>
<reference evidence="2" key="1">
    <citation type="journal article" date="2022" name="Mol. Ecol. Resour.">
        <title>The genomes of chicory, endive, great burdock and yacon provide insights into Asteraceae palaeo-polyploidization history and plant inulin production.</title>
        <authorList>
            <person name="Fan W."/>
            <person name="Wang S."/>
            <person name="Wang H."/>
            <person name="Wang A."/>
            <person name="Jiang F."/>
            <person name="Liu H."/>
            <person name="Zhao H."/>
            <person name="Xu D."/>
            <person name="Zhang Y."/>
        </authorList>
    </citation>
    <scope>NUCLEOTIDE SEQUENCE [LARGE SCALE GENOMIC DNA]</scope>
    <source>
        <strain evidence="2">cv. Punajuju</strain>
    </source>
</reference>
<evidence type="ECO:0000313" key="2">
    <source>
        <dbReference type="Proteomes" id="UP001055811"/>
    </source>
</evidence>
<name>A0ACB9G7L7_CICIN</name>